<evidence type="ECO:0000256" key="3">
    <source>
        <dbReference type="ARBA" id="ARBA00022679"/>
    </source>
</evidence>
<dbReference type="Pfam" id="PF00155">
    <property type="entry name" value="Aminotran_1_2"/>
    <property type="match status" value="1"/>
</dbReference>
<evidence type="ECO:0000313" key="6">
    <source>
        <dbReference type="EMBL" id="TYP75883.1"/>
    </source>
</evidence>
<dbReference type="CDD" id="cd00609">
    <property type="entry name" value="AAT_like"/>
    <property type="match status" value="1"/>
</dbReference>
<gene>
    <name evidence="6" type="ORF">BD809_10291</name>
</gene>
<dbReference type="PANTHER" id="PTHR42832">
    <property type="entry name" value="AMINO ACID AMINOTRANSFERASE"/>
    <property type="match status" value="1"/>
</dbReference>
<dbReference type="SUPFAM" id="SSF53383">
    <property type="entry name" value="PLP-dependent transferases"/>
    <property type="match status" value="1"/>
</dbReference>
<dbReference type="RefSeq" id="WP_148781508.1">
    <property type="nucleotide sequence ID" value="NZ_VNHU01000002.1"/>
</dbReference>
<protein>
    <recommendedName>
        <fullName evidence="4">Aminotransferase</fullName>
        <ecNumber evidence="4">2.6.1.-</ecNumber>
    </recommendedName>
</protein>
<keyword evidence="7" id="KW-1185">Reference proteome</keyword>
<dbReference type="EMBL" id="VNHU01000002">
    <property type="protein sequence ID" value="TYP75883.1"/>
    <property type="molecule type" value="Genomic_DNA"/>
</dbReference>
<dbReference type="InterPro" id="IPR015424">
    <property type="entry name" value="PyrdxlP-dep_Trfase"/>
</dbReference>
<dbReference type="PROSITE" id="PS00105">
    <property type="entry name" value="AA_TRANSFER_CLASS_1"/>
    <property type="match status" value="1"/>
</dbReference>
<evidence type="ECO:0000313" key="7">
    <source>
        <dbReference type="Proteomes" id="UP000324376"/>
    </source>
</evidence>
<dbReference type="InterPro" id="IPR015421">
    <property type="entry name" value="PyrdxlP-dep_Trfase_major"/>
</dbReference>
<dbReference type="Proteomes" id="UP000324376">
    <property type="component" value="Unassembled WGS sequence"/>
</dbReference>
<dbReference type="InterPro" id="IPR050881">
    <property type="entry name" value="LL-DAP_aminotransferase"/>
</dbReference>
<evidence type="ECO:0000256" key="4">
    <source>
        <dbReference type="RuleBase" id="RU000481"/>
    </source>
</evidence>
<proteinExistence type="inferred from homology"/>
<dbReference type="OrthoDB" id="9802328at2"/>
<name>A0A5S5CD03_9FLAO</name>
<reference evidence="6 7" key="1">
    <citation type="submission" date="2019-07" db="EMBL/GenBank/DDBJ databases">
        <title>Genomic Encyclopedia of Archaeal and Bacterial Type Strains, Phase II (KMG-II): from individual species to whole genera.</title>
        <authorList>
            <person name="Goeker M."/>
        </authorList>
    </citation>
    <scope>NUCLEOTIDE SEQUENCE [LARGE SCALE GENOMIC DNA]</scope>
    <source>
        <strain evidence="6 7">DSM 17527</strain>
    </source>
</reference>
<comment type="caution">
    <text evidence="6">The sequence shown here is derived from an EMBL/GenBank/DDBJ whole genome shotgun (WGS) entry which is preliminary data.</text>
</comment>
<dbReference type="InterPro" id="IPR004839">
    <property type="entry name" value="Aminotransferase_I/II_large"/>
</dbReference>
<dbReference type="Gene3D" id="3.90.1150.10">
    <property type="entry name" value="Aspartate Aminotransferase, domain 1"/>
    <property type="match status" value="1"/>
</dbReference>
<evidence type="ECO:0000256" key="1">
    <source>
        <dbReference type="ARBA" id="ARBA00001933"/>
    </source>
</evidence>
<dbReference type="GO" id="GO:0008483">
    <property type="term" value="F:transaminase activity"/>
    <property type="evidence" value="ECO:0007669"/>
    <property type="project" value="UniProtKB-KW"/>
</dbReference>
<dbReference type="EC" id="2.6.1.-" evidence="4"/>
<organism evidence="6 7">
    <name type="scientific">Aquimarina intermedia</name>
    <dbReference type="NCBI Taxonomy" id="350814"/>
    <lineage>
        <taxon>Bacteria</taxon>
        <taxon>Pseudomonadati</taxon>
        <taxon>Bacteroidota</taxon>
        <taxon>Flavobacteriia</taxon>
        <taxon>Flavobacteriales</taxon>
        <taxon>Flavobacteriaceae</taxon>
        <taxon>Aquimarina</taxon>
    </lineage>
</organism>
<dbReference type="PANTHER" id="PTHR42832:SF3">
    <property type="entry name" value="L-GLUTAMINE--4-(METHYLSULFANYL)-2-OXOBUTANOATE AMINOTRANSFERASE"/>
    <property type="match status" value="1"/>
</dbReference>
<dbReference type="AlphaFoldDB" id="A0A5S5CD03"/>
<feature type="domain" description="Aminotransferase class I/classII large" evidence="5">
    <location>
        <begin position="33"/>
        <end position="381"/>
    </location>
</feature>
<evidence type="ECO:0000256" key="2">
    <source>
        <dbReference type="ARBA" id="ARBA00022576"/>
    </source>
</evidence>
<evidence type="ECO:0000259" key="5">
    <source>
        <dbReference type="Pfam" id="PF00155"/>
    </source>
</evidence>
<dbReference type="Gene3D" id="3.40.640.10">
    <property type="entry name" value="Type I PLP-dependent aspartate aminotransferase-like (Major domain)"/>
    <property type="match status" value="1"/>
</dbReference>
<comment type="cofactor">
    <cofactor evidence="1 4">
        <name>pyridoxal 5'-phosphate</name>
        <dbReference type="ChEBI" id="CHEBI:597326"/>
    </cofactor>
</comment>
<keyword evidence="3 4" id="KW-0808">Transferase</keyword>
<dbReference type="InterPro" id="IPR004838">
    <property type="entry name" value="NHTrfase_class1_PyrdxlP-BS"/>
</dbReference>
<dbReference type="GO" id="GO:0030170">
    <property type="term" value="F:pyridoxal phosphate binding"/>
    <property type="evidence" value="ECO:0007669"/>
    <property type="project" value="InterPro"/>
</dbReference>
<keyword evidence="2 4" id="KW-0032">Aminotransferase</keyword>
<accession>A0A5S5CD03</accession>
<sequence length="396" mass="44492">MKVQTAKRLDNVEEYYFSSKLREVRALASAGKPILNLAIGSPDLEPPVEVVRAMQSAMREKGVHQYQSYQGVPQLRTAIAEFYQNKFGVDLDSESEILPLMGSKEGIMHVSMAYLNAGDQVLIPNPGYPTYASVTKLLDAEPIAYELTEQNNWEPDFQALEQLDLRKVKLMWVNYPHMPTGASGNLLLFERLIHFAKKHNILVINDNPYSFVLNPEPISIFNVVGAKDHALELNSLSKSFNMAGWRVGMVMGGAEKIQAILQVKSNMDSGMFLGIQHGALAALQISDQWYENLNVTYAKRRKLIWKLAKKLNCMVDHKAVGLFVWAKLPAYVNGYDFIEKLLREYNIFVTPGAVFGIQGAGYLRFSLCANIDQIEEALHRIAGVDFSVETLKFKAI</sequence>
<dbReference type="InterPro" id="IPR015422">
    <property type="entry name" value="PyrdxlP-dep_Trfase_small"/>
</dbReference>
<comment type="similarity">
    <text evidence="4">Belongs to the class-I pyridoxal-phosphate-dependent aminotransferase family.</text>
</comment>